<comment type="caution">
    <text evidence="1">The sequence shown here is derived from an EMBL/GenBank/DDBJ whole genome shotgun (WGS) entry which is preliminary data.</text>
</comment>
<dbReference type="EMBL" id="JAMZIH010005867">
    <property type="protein sequence ID" value="KAJ1674555.1"/>
    <property type="molecule type" value="Genomic_DNA"/>
</dbReference>
<proteinExistence type="predicted"/>
<evidence type="ECO:0000313" key="2">
    <source>
        <dbReference type="Proteomes" id="UP001145114"/>
    </source>
</evidence>
<accession>A0ACC1HD72</accession>
<protein>
    <submittedName>
        <fullName evidence="1">Uncharacterized protein</fullName>
    </submittedName>
</protein>
<organism evidence="1 2">
    <name type="scientific">Spiromyces aspiralis</name>
    <dbReference type="NCBI Taxonomy" id="68401"/>
    <lineage>
        <taxon>Eukaryota</taxon>
        <taxon>Fungi</taxon>
        <taxon>Fungi incertae sedis</taxon>
        <taxon>Zoopagomycota</taxon>
        <taxon>Kickxellomycotina</taxon>
        <taxon>Kickxellomycetes</taxon>
        <taxon>Kickxellales</taxon>
        <taxon>Kickxellaceae</taxon>
        <taxon>Spiromyces</taxon>
    </lineage>
</organism>
<keyword evidence="2" id="KW-1185">Reference proteome</keyword>
<evidence type="ECO:0000313" key="1">
    <source>
        <dbReference type="EMBL" id="KAJ1674555.1"/>
    </source>
</evidence>
<sequence>MPSLNMPMKLVEHFAELWASYRNLVATLRQMRANDLQATSQDISAMYDPTSMPSSSLGAPLNVHQAQSMLNVDVNSCLAQDERGCFLYDLYTLLSLLRRSEQELELNGGIVSEGARTRVRLAIRTIMIAAFYSNQERDLFFAFSKAMNSWREVAEILVTSAWDAMGSKGDPSNMRVPLDLLSELLRVFIEASDELDSQQQEGAEMSVDGDGGALTSQDALGADFATRYDIVLTALSPALVLLTDKLQQGWLAAGSRQQLQQQAASGTNRTINNLSGMGGAAAGLSSGSQIPTEKHLAIWKSLISAALSPPAQRELPLRGNIYAAILHYLNGLRTIATKQTATDTVSSGAGGRYSLQKVARHQLLLGAVEILTSSSMGDRLLESLCQDAADAWDAWKTVAFSLLDGLANLYSYESRSRIVMFMTQRNYFAQYVGSLRREDDALQQTLDENPATLNPLYIYEAKMAFFIRLAQRRDGAEKLMENGIVEVLTDCKFLDSRIASVGAAITGALGSEAFIPSYFERYHQLFIPAINLMSLLATKVGKDNVTTLMKFAYFVTQHYAALEGILKQTIQAACSQIAVDGGVTGDLGYQQYQHQHQQQALAPSLTTYLLAQAKAVTTLVLHVSRHQVVVDRERSTAASGGVGIVTLHPYMMALLPKFGYSNKWANNLTPINETERLQAQVDVLNLYELSDKSGLPASISVSSSAVPLPSTLFTKLADDTVQTIVRNVLTYAQFTSESTNAHNPLAFWPAFVPTMGHARISDFMPSLATLVELMRFYVDRINQYSACLIEASRKLAGINQLTNAELKALLTGAPLEDVDSMTSAEIKDSVPGYLRSYQAEVRTKLASAYTSVQMATLLLWRHLDAFLEPVGGDSWAERPAESGFASDYQHQQQRPRYLGGMPEPSLQEREALHSDAIITLPSLLNSLSNINFDIPTATDEKLQAASVTSLQDNNQSALLRMLVRRIKDMVLRDESDIGL</sequence>
<reference evidence="1" key="1">
    <citation type="submission" date="2022-06" db="EMBL/GenBank/DDBJ databases">
        <title>Phylogenomic reconstructions and comparative analyses of Kickxellomycotina fungi.</title>
        <authorList>
            <person name="Reynolds N.K."/>
            <person name="Stajich J.E."/>
            <person name="Barry K."/>
            <person name="Grigoriev I.V."/>
            <person name="Crous P."/>
            <person name="Smith M.E."/>
        </authorList>
    </citation>
    <scope>NUCLEOTIDE SEQUENCE</scope>
    <source>
        <strain evidence="1">RSA 2271</strain>
    </source>
</reference>
<dbReference type="Proteomes" id="UP001145114">
    <property type="component" value="Unassembled WGS sequence"/>
</dbReference>
<name>A0ACC1HD72_9FUNG</name>
<gene>
    <name evidence="1" type="ORF">EV182_003043</name>
</gene>